<dbReference type="AlphaFoldDB" id="A0A5J5IMI7"/>
<feature type="chain" id="PRO_5023940370" description="Protein-glutamine gamma-glutamyltransferase-like C-terminal domain-containing protein" evidence="2">
    <location>
        <begin position="25"/>
        <end position="274"/>
    </location>
</feature>
<feature type="signal peptide" evidence="2">
    <location>
        <begin position="1"/>
        <end position="24"/>
    </location>
</feature>
<dbReference type="InterPro" id="IPR025403">
    <property type="entry name" value="TgpA-like_C"/>
</dbReference>
<comment type="caution">
    <text evidence="4">The sequence shown here is derived from an EMBL/GenBank/DDBJ whole genome shotgun (WGS) entry which is preliminary data.</text>
</comment>
<sequence length="274" mass="31936">MNCKRIKFCWIFVLLFFFNSRCFAQNNNEDTADTSGAVIAIDSVNNDSEDIGDTVITKTIFDNSKDSILKWKRNPEFGYMSFLDSLLKKKKTGLRADTISIDNNTGGKKYKTISIPSSRSNGFLNSFPVKIFFWLIAIFFIAFILYKLFFKGGLFTKGNIKHGDEPVAEEPEKLNEYSTYNELIHEAESKSDYNLAIRYLYLQSLKKLSDRELILFSPDKTNKFYVQELSGHTTQFDFASLTLNYEYVWYGKFAINRDRYQQLKQEFILFNKKI</sequence>
<dbReference type="RefSeq" id="WP_150413386.1">
    <property type="nucleotide sequence ID" value="NZ_VYQF01000001.1"/>
</dbReference>
<name>A0A5J5IMI7_9BACT</name>
<keyword evidence="1" id="KW-0812">Transmembrane</keyword>
<evidence type="ECO:0000313" key="5">
    <source>
        <dbReference type="Proteomes" id="UP000326903"/>
    </source>
</evidence>
<keyword evidence="5" id="KW-1185">Reference proteome</keyword>
<gene>
    <name evidence="4" type="ORF">FW778_04475</name>
</gene>
<evidence type="ECO:0000256" key="1">
    <source>
        <dbReference type="SAM" id="Phobius"/>
    </source>
</evidence>
<evidence type="ECO:0000256" key="2">
    <source>
        <dbReference type="SAM" id="SignalP"/>
    </source>
</evidence>
<reference evidence="4 5" key="1">
    <citation type="submission" date="2019-09" db="EMBL/GenBank/DDBJ databases">
        <title>Draft genome sequence of Ginsengibacter sp. BR5-29.</title>
        <authorList>
            <person name="Im W.-T."/>
        </authorList>
    </citation>
    <scope>NUCLEOTIDE SEQUENCE [LARGE SCALE GENOMIC DNA]</scope>
    <source>
        <strain evidence="4 5">BR5-29</strain>
    </source>
</reference>
<dbReference type="Pfam" id="PF13559">
    <property type="entry name" value="DUF4129"/>
    <property type="match status" value="1"/>
</dbReference>
<evidence type="ECO:0000259" key="3">
    <source>
        <dbReference type="Pfam" id="PF13559"/>
    </source>
</evidence>
<keyword evidence="1" id="KW-1133">Transmembrane helix</keyword>
<keyword evidence="1" id="KW-0472">Membrane</keyword>
<proteinExistence type="predicted"/>
<organism evidence="4 5">
    <name type="scientific">Ginsengibacter hankyongi</name>
    <dbReference type="NCBI Taxonomy" id="2607284"/>
    <lineage>
        <taxon>Bacteria</taxon>
        <taxon>Pseudomonadati</taxon>
        <taxon>Bacteroidota</taxon>
        <taxon>Chitinophagia</taxon>
        <taxon>Chitinophagales</taxon>
        <taxon>Chitinophagaceae</taxon>
        <taxon>Ginsengibacter</taxon>
    </lineage>
</organism>
<accession>A0A5J5IMI7</accession>
<feature type="domain" description="Protein-glutamine gamma-glutamyltransferase-like C-terminal" evidence="3">
    <location>
        <begin position="200"/>
        <end position="265"/>
    </location>
</feature>
<feature type="transmembrane region" description="Helical" evidence="1">
    <location>
        <begin position="131"/>
        <end position="150"/>
    </location>
</feature>
<protein>
    <recommendedName>
        <fullName evidence="3">Protein-glutamine gamma-glutamyltransferase-like C-terminal domain-containing protein</fullName>
    </recommendedName>
</protein>
<dbReference type="Proteomes" id="UP000326903">
    <property type="component" value="Unassembled WGS sequence"/>
</dbReference>
<evidence type="ECO:0000313" key="4">
    <source>
        <dbReference type="EMBL" id="KAA9041297.1"/>
    </source>
</evidence>
<keyword evidence="2" id="KW-0732">Signal</keyword>
<dbReference type="EMBL" id="VYQF01000001">
    <property type="protein sequence ID" value="KAA9041297.1"/>
    <property type="molecule type" value="Genomic_DNA"/>
</dbReference>